<organism evidence="2 3">
    <name type="scientific">Micromonospora citrea</name>
    <dbReference type="NCBI Taxonomy" id="47855"/>
    <lineage>
        <taxon>Bacteria</taxon>
        <taxon>Bacillati</taxon>
        <taxon>Actinomycetota</taxon>
        <taxon>Actinomycetes</taxon>
        <taxon>Micromonosporales</taxon>
        <taxon>Micromonosporaceae</taxon>
        <taxon>Micromonospora</taxon>
    </lineage>
</organism>
<dbReference type="STRING" id="47855.GA0070606_0222"/>
<dbReference type="InterPro" id="IPR007061">
    <property type="entry name" value="MST-like"/>
</dbReference>
<gene>
    <name evidence="2" type="ORF">GA0070606_0222</name>
</gene>
<evidence type="ECO:0000256" key="1">
    <source>
        <dbReference type="SAM" id="MobiDB-lite"/>
    </source>
</evidence>
<protein>
    <recommendedName>
        <fullName evidence="4">DinB superfamily protein</fullName>
    </recommendedName>
</protein>
<accession>A0A1C6TR61</accession>
<dbReference type="AlphaFoldDB" id="A0A1C6TR61"/>
<dbReference type="Gene3D" id="1.20.120.450">
    <property type="entry name" value="dinb family like domain"/>
    <property type="match status" value="1"/>
</dbReference>
<dbReference type="Proteomes" id="UP000199001">
    <property type="component" value="Unassembled WGS sequence"/>
</dbReference>
<dbReference type="RefSeq" id="WP_091094632.1">
    <property type="nucleotide sequence ID" value="NZ_FMHZ01000002.1"/>
</dbReference>
<feature type="compositionally biased region" description="Basic and acidic residues" evidence="1">
    <location>
        <begin position="190"/>
        <end position="207"/>
    </location>
</feature>
<evidence type="ECO:0000313" key="3">
    <source>
        <dbReference type="Proteomes" id="UP000199001"/>
    </source>
</evidence>
<dbReference type="EMBL" id="FMHZ01000002">
    <property type="protein sequence ID" value="SCL44292.1"/>
    <property type="molecule type" value="Genomic_DNA"/>
</dbReference>
<sequence>MKADLHSYLKGGRDALLWKLDGLGEYDIRRPLTRTGTNLLGLVKHSAFCETLYFGVVFGRPFEPELPYAGDGADPNADMWATADETREEIVALYRRAIAHADSTIEALALDEVGRVPWWGDAAVTLHRVMIHVIAETQRHAGHADIVRELVDGAAGLLPGNDNLPAGDESWWLDHRRRVEQAALDASGRGNEHVVDDRPLRDRRDVP</sequence>
<evidence type="ECO:0000313" key="2">
    <source>
        <dbReference type="EMBL" id="SCL44292.1"/>
    </source>
</evidence>
<proteinExistence type="predicted"/>
<keyword evidence="3" id="KW-1185">Reference proteome</keyword>
<reference evidence="3" key="1">
    <citation type="submission" date="2016-06" db="EMBL/GenBank/DDBJ databases">
        <authorList>
            <person name="Varghese N."/>
            <person name="Submissions Spin"/>
        </authorList>
    </citation>
    <scope>NUCLEOTIDE SEQUENCE [LARGE SCALE GENOMIC DNA]</scope>
    <source>
        <strain evidence="3">DSM 43903</strain>
    </source>
</reference>
<name>A0A1C6TR61_9ACTN</name>
<evidence type="ECO:0008006" key="4">
    <source>
        <dbReference type="Google" id="ProtNLM"/>
    </source>
</evidence>
<dbReference type="OrthoDB" id="4548523at2"/>
<feature type="region of interest" description="Disordered" evidence="1">
    <location>
        <begin position="184"/>
        <end position="207"/>
    </location>
</feature>
<dbReference type="Pfam" id="PF04978">
    <property type="entry name" value="MST"/>
    <property type="match status" value="1"/>
</dbReference>
<dbReference type="SUPFAM" id="SSF109854">
    <property type="entry name" value="DinB/YfiT-like putative metalloenzymes"/>
    <property type="match status" value="1"/>
</dbReference>
<dbReference type="InterPro" id="IPR034660">
    <property type="entry name" value="DinB/YfiT-like"/>
</dbReference>